<evidence type="ECO:0000256" key="3">
    <source>
        <dbReference type="ARBA" id="ARBA00011245"/>
    </source>
</evidence>
<evidence type="ECO:0000256" key="5">
    <source>
        <dbReference type="ARBA" id="ARBA00022448"/>
    </source>
</evidence>
<dbReference type="InterPro" id="IPR004564">
    <property type="entry name" value="OM_lipoprot_carrier_LolA-like"/>
</dbReference>
<keyword evidence="6 10" id="KW-0732">Signal</keyword>
<reference evidence="11 12" key="3">
    <citation type="submission" date="2008-05" db="EMBL/GenBank/DDBJ databases">
        <authorList>
            <person name="Fulton L."/>
            <person name="Clifton S."/>
            <person name="Fulton B."/>
            <person name="Xu J."/>
            <person name="Minx P."/>
            <person name="Pepin K.H."/>
            <person name="Johnson M."/>
            <person name="Thiruvilangam P."/>
            <person name="Bhonagiri V."/>
            <person name="Nash W.E."/>
            <person name="Mardis E.R."/>
            <person name="Wilson R.K."/>
        </authorList>
    </citation>
    <scope>NUCLEOTIDE SEQUENCE [LARGE SCALE GENOMIC DNA]</scope>
    <source>
        <strain evidence="11 12">ATCC 25827</strain>
    </source>
</reference>
<dbReference type="NCBIfam" id="TIGR00547">
    <property type="entry name" value="lolA"/>
    <property type="match status" value="1"/>
</dbReference>
<feature type="signal peptide" evidence="10">
    <location>
        <begin position="1"/>
        <end position="43"/>
    </location>
</feature>
<reference evidence="12" key="2">
    <citation type="submission" date="2008-04" db="EMBL/GenBank/DDBJ databases">
        <title>Draft genome sequence of Providencia stuartii(ATCC 25827).</title>
        <authorList>
            <person name="Sudarsanam P."/>
            <person name="Ley R."/>
            <person name="Guruge J."/>
            <person name="Turnbaugh P.J."/>
            <person name="Mahowald M."/>
            <person name="Liep D."/>
            <person name="Gordon J."/>
        </authorList>
    </citation>
    <scope>NUCLEOTIDE SEQUENCE [LARGE SCALE GENOMIC DNA]</scope>
    <source>
        <strain evidence="12">ATCC 25827</strain>
    </source>
</reference>
<organism evidence="11 12">
    <name type="scientific">Providencia stuartii ATCC 25827</name>
    <dbReference type="NCBI Taxonomy" id="471874"/>
    <lineage>
        <taxon>Bacteria</taxon>
        <taxon>Pseudomonadati</taxon>
        <taxon>Pseudomonadota</taxon>
        <taxon>Gammaproteobacteria</taxon>
        <taxon>Enterobacterales</taxon>
        <taxon>Morganellaceae</taxon>
        <taxon>Providencia</taxon>
    </lineage>
</organism>
<dbReference type="GO" id="GO:0044874">
    <property type="term" value="P:lipoprotein localization to outer membrane"/>
    <property type="evidence" value="ECO:0007669"/>
    <property type="project" value="UniProtKB-UniRule"/>
</dbReference>
<accession>A0AA86YHA8</accession>
<evidence type="ECO:0000256" key="1">
    <source>
        <dbReference type="ARBA" id="ARBA00004418"/>
    </source>
</evidence>
<evidence type="ECO:0000256" key="8">
    <source>
        <dbReference type="ARBA" id="ARBA00022927"/>
    </source>
</evidence>
<dbReference type="GO" id="GO:0042953">
    <property type="term" value="P:lipoprotein transport"/>
    <property type="evidence" value="ECO:0007669"/>
    <property type="project" value="InterPro"/>
</dbReference>
<dbReference type="Proteomes" id="UP000004506">
    <property type="component" value="Unassembled WGS sequence"/>
</dbReference>
<dbReference type="GO" id="GO:0030288">
    <property type="term" value="C:outer membrane-bounded periplasmic space"/>
    <property type="evidence" value="ECO:0007669"/>
    <property type="project" value="TreeGrafter"/>
</dbReference>
<sequence length="228" mass="25335" precursor="true">MSCESNNKGIAPIKVSIKGLCSMKKMMLLGALALSLHIGSVLADASQDLQDRLNKVNSFHASFSQKVTSPEGDLVQEGVGELWLQRPNLFNWNMTSPDESVLVSDGKNLWFYNPFVEQVTVTNLADATQDTPFLLITRNNPRDWKQYSIIQQGNTFDLKPKLSNGTLKRFSITVSPEGTIEKFSAVEQDGQTSAYQLKEQKNGNVDKRKFTFTVPEGVTLDDQRSGGK</sequence>
<evidence type="ECO:0000256" key="6">
    <source>
        <dbReference type="ARBA" id="ARBA00022729"/>
    </source>
</evidence>
<comment type="similarity">
    <text evidence="2 10">Belongs to the LolA family.</text>
</comment>
<dbReference type="PANTHER" id="PTHR35869:SF1">
    <property type="entry name" value="OUTER-MEMBRANE LIPOPROTEIN CARRIER PROTEIN"/>
    <property type="match status" value="1"/>
</dbReference>
<keyword evidence="8 10" id="KW-0653">Protein transport</keyword>
<reference evidence="12" key="1">
    <citation type="submission" date="2008-04" db="EMBL/GenBank/DDBJ databases">
        <title>Draft genome sequence of Providencia stuartii (ATCC 25827).</title>
        <authorList>
            <person name="Sudarsanam P."/>
            <person name="Ley R."/>
            <person name="Guruge J."/>
            <person name="Turnbaugh P.J."/>
            <person name="Mahowald M."/>
            <person name="Liep D."/>
            <person name="Gordon J."/>
        </authorList>
    </citation>
    <scope>NUCLEOTIDE SEQUENCE [LARGE SCALE GENOMIC DNA]</scope>
    <source>
        <strain evidence="12">ATCC 25827</strain>
    </source>
</reference>
<dbReference type="PANTHER" id="PTHR35869">
    <property type="entry name" value="OUTER-MEMBRANE LIPOPROTEIN CARRIER PROTEIN"/>
    <property type="match status" value="1"/>
</dbReference>
<proteinExistence type="inferred from homology"/>
<comment type="function">
    <text evidence="10">Participates in the translocation of lipoproteins from the inner membrane to the outer membrane. Only forms a complex with a lipoprotein if the residue after the N-terminal Cys is not an aspartate (The Asp acts as a targeting signal to indicate that the lipoprotein should stay in the inner membrane).</text>
</comment>
<name>A0AA86YHA8_PROST</name>
<dbReference type="AlphaFoldDB" id="A0AA86YHA8"/>
<keyword evidence="7 10" id="KW-0574">Periplasm</keyword>
<comment type="subcellular location">
    <subcellularLocation>
        <location evidence="1 10">Periplasm</location>
    </subcellularLocation>
</comment>
<evidence type="ECO:0000256" key="7">
    <source>
        <dbReference type="ARBA" id="ARBA00022764"/>
    </source>
</evidence>
<evidence type="ECO:0000256" key="9">
    <source>
        <dbReference type="ARBA" id="ARBA00023186"/>
    </source>
</evidence>
<dbReference type="SUPFAM" id="SSF89392">
    <property type="entry name" value="Prokaryotic lipoproteins and lipoprotein localization factors"/>
    <property type="match status" value="1"/>
</dbReference>
<dbReference type="InterPro" id="IPR029046">
    <property type="entry name" value="LolA/LolB/LppX"/>
</dbReference>
<keyword evidence="5 10" id="KW-0813">Transport</keyword>
<evidence type="ECO:0000256" key="4">
    <source>
        <dbReference type="ARBA" id="ARBA00014035"/>
    </source>
</evidence>
<feature type="chain" id="PRO_5041506936" description="Outer-membrane lipoprotein carrier protein" evidence="10">
    <location>
        <begin position="44"/>
        <end position="228"/>
    </location>
</feature>
<evidence type="ECO:0000256" key="2">
    <source>
        <dbReference type="ARBA" id="ARBA00007615"/>
    </source>
</evidence>
<dbReference type="EMBL" id="ABJD02000101">
    <property type="protein sequence ID" value="EDU58552.1"/>
    <property type="molecule type" value="Genomic_DNA"/>
</dbReference>
<comment type="caution">
    <text evidence="11">The sequence shown here is derived from an EMBL/GenBank/DDBJ whole genome shotgun (WGS) entry which is preliminary data.</text>
</comment>
<dbReference type="CDD" id="cd16325">
    <property type="entry name" value="LolA"/>
    <property type="match status" value="1"/>
</dbReference>
<dbReference type="Gene3D" id="2.50.20.10">
    <property type="entry name" value="Lipoprotein localisation LolA/LolB/LppX"/>
    <property type="match status" value="1"/>
</dbReference>
<dbReference type="Pfam" id="PF03548">
    <property type="entry name" value="LolA"/>
    <property type="match status" value="1"/>
</dbReference>
<dbReference type="HAMAP" id="MF_00240">
    <property type="entry name" value="LolA"/>
    <property type="match status" value="1"/>
</dbReference>
<evidence type="ECO:0000313" key="11">
    <source>
        <dbReference type="EMBL" id="EDU58552.1"/>
    </source>
</evidence>
<evidence type="ECO:0000256" key="10">
    <source>
        <dbReference type="HAMAP-Rule" id="MF_00240"/>
    </source>
</evidence>
<evidence type="ECO:0000313" key="12">
    <source>
        <dbReference type="Proteomes" id="UP000004506"/>
    </source>
</evidence>
<keyword evidence="11" id="KW-0449">Lipoprotein</keyword>
<comment type="subunit">
    <text evidence="3 10">Monomer.</text>
</comment>
<dbReference type="InterPro" id="IPR018323">
    <property type="entry name" value="OM_lipoprot_carrier_LolA_Pbac"/>
</dbReference>
<protein>
    <recommendedName>
        <fullName evidence="4 10">Outer-membrane lipoprotein carrier protein</fullName>
    </recommendedName>
</protein>
<gene>
    <name evidence="10 11" type="primary">lolA</name>
    <name evidence="11" type="ORF">PROSTU_01728</name>
</gene>
<keyword evidence="9 10" id="KW-0143">Chaperone</keyword>